<gene>
    <name evidence="2" type="ORF">ATO7_12133</name>
</gene>
<evidence type="ECO:0000256" key="1">
    <source>
        <dbReference type="SAM" id="Phobius"/>
    </source>
</evidence>
<keyword evidence="3" id="KW-1185">Reference proteome</keyword>
<feature type="transmembrane region" description="Helical" evidence="1">
    <location>
        <begin position="92"/>
        <end position="110"/>
    </location>
</feature>
<organism evidence="2 3">
    <name type="scientific">Oceanococcus atlanticus</name>
    <dbReference type="NCBI Taxonomy" id="1317117"/>
    <lineage>
        <taxon>Bacteria</taxon>
        <taxon>Pseudomonadati</taxon>
        <taxon>Pseudomonadota</taxon>
        <taxon>Gammaproteobacteria</taxon>
        <taxon>Chromatiales</taxon>
        <taxon>Oceanococcaceae</taxon>
        <taxon>Oceanococcus</taxon>
    </lineage>
</organism>
<dbReference type="AlphaFoldDB" id="A0A1Y1SBN5"/>
<keyword evidence="1" id="KW-0812">Transmembrane</keyword>
<protein>
    <submittedName>
        <fullName evidence="2">Uncharacterized protein</fullName>
    </submittedName>
</protein>
<reference evidence="2 3" key="1">
    <citation type="submission" date="2013-04" db="EMBL/GenBank/DDBJ databases">
        <title>Oceanococcus atlanticus 22II-S10r2 Genome Sequencing.</title>
        <authorList>
            <person name="Lai Q."/>
            <person name="Li G."/>
            <person name="Shao Z."/>
        </authorList>
    </citation>
    <scope>NUCLEOTIDE SEQUENCE [LARGE SCALE GENOMIC DNA]</scope>
    <source>
        <strain evidence="2 3">22II-S10r2</strain>
    </source>
</reference>
<evidence type="ECO:0000313" key="3">
    <source>
        <dbReference type="Proteomes" id="UP000192342"/>
    </source>
</evidence>
<keyword evidence="1" id="KW-1133">Transmembrane helix</keyword>
<sequence length="185" mass="21596">MIPEQDKNPNTTVFQGAESRETGGHFSAEHALAWFDWLAYEQELPLAYCSWKDFPTARWARLVALTDPTSCFMMALVAQIPCAVVFQFFPSYLLCLPPLALAGFAIYVHVKRWDARHYMSFRHLQFLRTLPKKQLKPIYKKLDDSFSADFMDVDNIRAVLFDDYDKNLRKAEIFEAARWGARKRF</sequence>
<dbReference type="RefSeq" id="WP_083562088.1">
    <property type="nucleotide sequence ID" value="NZ_AQQV01000003.1"/>
</dbReference>
<proteinExistence type="predicted"/>
<accession>A0A1Y1SBN5</accession>
<keyword evidence="1" id="KW-0472">Membrane</keyword>
<dbReference type="EMBL" id="AQQV01000003">
    <property type="protein sequence ID" value="ORE86042.1"/>
    <property type="molecule type" value="Genomic_DNA"/>
</dbReference>
<name>A0A1Y1SBN5_9GAMM</name>
<dbReference type="Proteomes" id="UP000192342">
    <property type="component" value="Unassembled WGS sequence"/>
</dbReference>
<comment type="caution">
    <text evidence="2">The sequence shown here is derived from an EMBL/GenBank/DDBJ whole genome shotgun (WGS) entry which is preliminary data.</text>
</comment>
<evidence type="ECO:0000313" key="2">
    <source>
        <dbReference type="EMBL" id="ORE86042.1"/>
    </source>
</evidence>
<feature type="transmembrane region" description="Helical" evidence="1">
    <location>
        <begin position="62"/>
        <end position="86"/>
    </location>
</feature>